<feature type="transmembrane region" description="Helical" evidence="2">
    <location>
        <begin position="55"/>
        <end position="75"/>
    </location>
</feature>
<gene>
    <name evidence="3" type="ORF">J4H91_12880</name>
</gene>
<keyword evidence="2" id="KW-0812">Transmembrane</keyword>
<feature type="compositionally biased region" description="Polar residues" evidence="1">
    <location>
        <begin position="250"/>
        <end position="260"/>
    </location>
</feature>
<dbReference type="PIRSF" id="PIRSF010219">
    <property type="entry name" value="UCP010219"/>
    <property type="match status" value="1"/>
</dbReference>
<proteinExistence type="predicted"/>
<feature type="transmembrane region" description="Helical" evidence="2">
    <location>
        <begin position="151"/>
        <end position="173"/>
    </location>
</feature>
<evidence type="ECO:0000313" key="4">
    <source>
        <dbReference type="Proteomes" id="UP000664398"/>
    </source>
</evidence>
<feature type="transmembrane region" description="Helical" evidence="2">
    <location>
        <begin position="193"/>
        <end position="215"/>
    </location>
</feature>
<reference evidence="3" key="1">
    <citation type="submission" date="2021-03" db="EMBL/GenBank/DDBJ databases">
        <title>Leucobacter chromiisoli sp. nov., isolated from chromium-containing soil of chemical plant.</title>
        <authorList>
            <person name="Xu Z."/>
        </authorList>
    </citation>
    <scope>NUCLEOTIDE SEQUENCE</scope>
    <source>
        <strain evidence="3">A2</strain>
    </source>
</reference>
<comment type="caution">
    <text evidence="3">The sequence shown here is derived from an EMBL/GenBank/DDBJ whole genome shotgun (WGS) entry which is preliminary data.</text>
</comment>
<feature type="transmembrane region" description="Helical" evidence="2">
    <location>
        <begin position="111"/>
        <end position="139"/>
    </location>
</feature>
<keyword evidence="4" id="KW-1185">Reference proteome</keyword>
<accession>A0A939LXD7</accession>
<dbReference type="AlphaFoldDB" id="A0A939LXD7"/>
<organism evidence="3 4">
    <name type="scientific">Leucobacter ruminantium</name>
    <dbReference type="NCBI Taxonomy" id="1289170"/>
    <lineage>
        <taxon>Bacteria</taxon>
        <taxon>Bacillati</taxon>
        <taxon>Actinomycetota</taxon>
        <taxon>Actinomycetes</taxon>
        <taxon>Micrococcales</taxon>
        <taxon>Microbacteriaceae</taxon>
        <taxon>Leucobacter</taxon>
    </lineage>
</organism>
<evidence type="ECO:0000256" key="1">
    <source>
        <dbReference type="SAM" id="MobiDB-lite"/>
    </source>
</evidence>
<evidence type="ECO:0000313" key="3">
    <source>
        <dbReference type="EMBL" id="MBO1806201.1"/>
    </source>
</evidence>
<keyword evidence="2" id="KW-1133">Transmembrane helix</keyword>
<dbReference type="Pfam" id="PF11361">
    <property type="entry name" value="DUF3159"/>
    <property type="match status" value="1"/>
</dbReference>
<feature type="region of interest" description="Disordered" evidence="1">
    <location>
        <begin position="225"/>
        <end position="260"/>
    </location>
</feature>
<evidence type="ECO:0000256" key="2">
    <source>
        <dbReference type="SAM" id="Phobius"/>
    </source>
</evidence>
<protein>
    <submittedName>
        <fullName evidence="3">DUF3159 domain-containing protein</fullName>
    </submittedName>
</protein>
<dbReference type="Proteomes" id="UP000664398">
    <property type="component" value="Unassembled WGS sequence"/>
</dbReference>
<feature type="transmembrane region" description="Helical" evidence="2">
    <location>
        <begin position="82"/>
        <end position="99"/>
    </location>
</feature>
<sequence>MTDRGGLGRAVEAGLHGEAVSARGVFEAIGGWRGIAEALVPATVYLACYVITRDARMSAIAPLVLAGAAFLWRLIRREPVQAALSGLLGVAVCVGVTLFTGRGEDYFLPGFWINGAWIAAHTISLLVGWPLIGLLLGFLRGSLTEWRRVRVLRRAAALCTLVWIAVFGARLAVQLPLYLAAQEGDVAATDALGLARLLMGIPLFALAVLFTWLVLSRVGAAVDAAADGKGSEGGDPSPAESSDDSGGENEATTGQNTPTE</sequence>
<keyword evidence="2" id="KW-0472">Membrane</keyword>
<dbReference type="RefSeq" id="WP_208046667.1">
    <property type="nucleotide sequence ID" value="NZ_JAGDYL010000026.1"/>
</dbReference>
<dbReference type="EMBL" id="JAGDYL010000026">
    <property type="protein sequence ID" value="MBO1806201.1"/>
    <property type="molecule type" value="Genomic_DNA"/>
</dbReference>
<dbReference type="InterPro" id="IPR016566">
    <property type="entry name" value="UCP010219"/>
</dbReference>
<name>A0A939LXD7_9MICO</name>